<evidence type="ECO:0000256" key="2">
    <source>
        <dbReference type="ARBA" id="ARBA00022448"/>
    </source>
</evidence>
<dbReference type="GO" id="GO:0005886">
    <property type="term" value="C:plasma membrane"/>
    <property type="evidence" value="ECO:0007669"/>
    <property type="project" value="UniProtKB-SubCell"/>
</dbReference>
<dbReference type="Gene3D" id="1.10.3720.10">
    <property type="entry name" value="MetI-like"/>
    <property type="match status" value="1"/>
</dbReference>
<dbReference type="InterPro" id="IPR051393">
    <property type="entry name" value="ABC_transporter_permease"/>
</dbReference>
<evidence type="ECO:0000259" key="9">
    <source>
        <dbReference type="PROSITE" id="PS50928"/>
    </source>
</evidence>
<feature type="transmembrane region" description="Helical" evidence="7">
    <location>
        <begin position="282"/>
        <end position="306"/>
    </location>
</feature>
<feature type="region of interest" description="Disordered" evidence="8">
    <location>
        <begin position="1"/>
        <end position="21"/>
    </location>
</feature>
<comment type="similarity">
    <text evidence="7">Belongs to the binding-protein-dependent transport system permease family.</text>
</comment>
<dbReference type="PANTHER" id="PTHR30193:SF37">
    <property type="entry name" value="INNER MEMBRANE ABC TRANSPORTER PERMEASE PROTEIN YCJO"/>
    <property type="match status" value="1"/>
</dbReference>
<evidence type="ECO:0000256" key="3">
    <source>
        <dbReference type="ARBA" id="ARBA00022475"/>
    </source>
</evidence>
<protein>
    <submittedName>
        <fullName evidence="10">Carbohydrate ABC transporter membrane protein 1 (CUT1 family)</fullName>
    </submittedName>
    <submittedName>
        <fullName evidence="11">Multiple sugar transport system permease protein</fullName>
    </submittedName>
</protein>
<keyword evidence="6 7" id="KW-0472">Membrane</keyword>
<keyword evidence="3" id="KW-1003">Cell membrane</keyword>
<accession>A0A1I5LIR3</accession>
<dbReference type="GO" id="GO:0055085">
    <property type="term" value="P:transmembrane transport"/>
    <property type="evidence" value="ECO:0007669"/>
    <property type="project" value="InterPro"/>
</dbReference>
<evidence type="ECO:0000313" key="10">
    <source>
        <dbReference type="EMBL" id="RKT86093.1"/>
    </source>
</evidence>
<feature type="transmembrane region" description="Helical" evidence="7">
    <location>
        <begin position="87"/>
        <end position="116"/>
    </location>
</feature>
<keyword evidence="4 7" id="KW-0812">Transmembrane</keyword>
<dbReference type="STRING" id="455193.SAMN05421805_13131"/>
<comment type="subcellular location">
    <subcellularLocation>
        <location evidence="1 7">Cell membrane</location>
        <topology evidence="1 7">Multi-pass membrane protein</topology>
    </subcellularLocation>
</comment>
<evidence type="ECO:0000256" key="4">
    <source>
        <dbReference type="ARBA" id="ARBA00022692"/>
    </source>
</evidence>
<evidence type="ECO:0000256" key="7">
    <source>
        <dbReference type="RuleBase" id="RU363032"/>
    </source>
</evidence>
<evidence type="ECO:0000256" key="5">
    <source>
        <dbReference type="ARBA" id="ARBA00022989"/>
    </source>
</evidence>
<organism evidence="11 12">
    <name type="scientific">Saccharopolyspora antimicrobica</name>
    <dbReference type="NCBI Taxonomy" id="455193"/>
    <lineage>
        <taxon>Bacteria</taxon>
        <taxon>Bacillati</taxon>
        <taxon>Actinomycetota</taxon>
        <taxon>Actinomycetes</taxon>
        <taxon>Pseudonocardiales</taxon>
        <taxon>Pseudonocardiaceae</taxon>
        <taxon>Saccharopolyspora</taxon>
    </lineage>
</organism>
<keyword evidence="5 7" id="KW-1133">Transmembrane helix</keyword>
<evidence type="ECO:0000313" key="12">
    <source>
        <dbReference type="Proteomes" id="UP000199398"/>
    </source>
</evidence>
<reference evidence="11 12" key="1">
    <citation type="submission" date="2016-10" db="EMBL/GenBank/DDBJ databases">
        <authorList>
            <person name="de Groot N.N."/>
        </authorList>
    </citation>
    <scope>NUCLEOTIDE SEQUENCE [LARGE SCALE GENOMIC DNA]</scope>
    <source>
        <strain evidence="11 12">CPCC 201259</strain>
    </source>
</reference>
<dbReference type="AlphaFoldDB" id="A0A1I5LIR3"/>
<evidence type="ECO:0000313" key="11">
    <source>
        <dbReference type="EMBL" id="SFO97274.1"/>
    </source>
</evidence>
<evidence type="ECO:0000256" key="8">
    <source>
        <dbReference type="SAM" id="MobiDB-lite"/>
    </source>
</evidence>
<dbReference type="CDD" id="cd06261">
    <property type="entry name" value="TM_PBP2"/>
    <property type="match status" value="1"/>
</dbReference>
<evidence type="ECO:0000313" key="13">
    <source>
        <dbReference type="Proteomes" id="UP000270697"/>
    </source>
</evidence>
<dbReference type="Pfam" id="PF00528">
    <property type="entry name" value="BPD_transp_1"/>
    <property type="match status" value="1"/>
</dbReference>
<sequence length="314" mass="33666">MRSRMQAAGAASTSADGIRRQELSDRRRSDAAAAFGFLAPDGIGLLLFVIIPTAMALVVGLFSVDGFGNVEWAGLDNFRLMAGDGLLWRSFGITAVYAALFVPLAFFASLGLALLVKDHFRGVGAVRAALFLPNAVSMVVIGLLWQFLLTDKTGALAKITGLDGVSWLGDPSLALVTLVLISVWFLMGYQMLIFLGGLQDIPREYYDAATVDGGGPWQRFRHVTWPMLRPTSFFVLVTSTINAITGMQVFDLVFVTTSGGPANATTTVVFYAYQQAFQFGRFGYAAAICALLVVALGAITAAMFALTRGGRFDD</sequence>
<dbReference type="InterPro" id="IPR035906">
    <property type="entry name" value="MetI-like_sf"/>
</dbReference>
<evidence type="ECO:0000256" key="1">
    <source>
        <dbReference type="ARBA" id="ARBA00004651"/>
    </source>
</evidence>
<dbReference type="RefSeq" id="WP_246025478.1">
    <property type="nucleotide sequence ID" value="NZ_FOUP01000031.1"/>
</dbReference>
<feature type="transmembrane region" description="Helical" evidence="7">
    <location>
        <begin position="45"/>
        <end position="67"/>
    </location>
</feature>
<dbReference type="PROSITE" id="PS50928">
    <property type="entry name" value="ABC_TM1"/>
    <property type="match status" value="1"/>
</dbReference>
<feature type="transmembrane region" description="Helical" evidence="7">
    <location>
        <begin position="173"/>
        <end position="195"/>
    </location>
</feature>
<name>A0A1I5LIR3_9PSEU</name>
<dbReference type="EMBL" id="FOUP01000031">
    <property type="protein sequence ID" value="SFO97274.1"/>
    <property type="molecule type" value="Genomic_DNA"/>
</dbReference>
<dbReference type="InterPro" id="IPR000515">
    <property type="entry name" value="MetI-like"/>
</dbReference>
<reference evidence="10 13" key="2">
    <citation type="submission" date="2018-10" db="EMBL/GenBank/DDBJ databases">
        <title>Sequencing the genomes of 1000 actinobacteria strains.</title>
        <authorList>
            <person name="Klenk H.-P."/>
        </authorList>
    </citation>
    <scope>NUCLEOTIDE SEQUENCE [LARGE SCALE GENOMIC DNA]</scope>
    <source>
        <strain evidence="10 13">DSM 45119</strain>
    </source>
</reference>
<gene>
    <name evidence="10" type="ORF">ATL45_4453</name>
    <name evidence="11" type="ORF">SAMN05421805_13131</name>
</gene>
<evidence type="ECO:0000256" key="6">
    <source>
        <dbReference type="ARBA" id="ARBA00023136"/>
    </source>
</evidence>
<keyword evidence="11" id="KW-0762">Sugar transport</keyword>
<keyword evidence="13" id="KW-1185">Reference proteome</keyword>
<dbReference type="EMBL" id="RBXX01000002">
    <property type="protein sequence ID" value="RKT86093.1"/>
    <property type="molecule type" value="Genomic_DNA"/>
</dbReference>
<dbReference type="PANTHER" id="PTHR30193">
    <property type="entry name" value="ABC TRANSPORTER PERMEASE PROTEIN"/>
    <property type="match status" value="1"/>
</dbReference>
<proteinExistence type="inferred from homology"/>
<dbReference type="Proteomes" id="UP000199398">
    <property type="component" value="Unassembled WGS sequence"/>
</dbReference>
<feature type="transmembrane region" description="Helical" evidence="7">
    <location>
        <begin position="128"/>
        <end position="148"/>
    </location>
</feature>
<dbReference type="SUPFAM" id="SSF161098">
    <property type="entry name" value="MetI-like"/>
    <property type="match status" value="1"/>
</dbReference>
<dbReference type="Proteomes" id="UP000270697">
    <property type="component" value="Unassembled WGS sequence"/>
</dbReference>
<keyword evidence="2 7" id="KW-0813">Transport</keyword>
<feature type="domain" description="ABC transmembrane type-1" evidence="9">
    <location>
        <begin position="91"/>
        <end position="303"/>
    </location>
</feature>